<keyword evidence="1" id="KW-0812">Transmembrane</keyword>
<name>A0AAV4N449_CAEEX</name>
<feature type="transmembrane region" description="Helical" evidence="1">
    <location>
        <begin position="75"/>
        <end position="92"/>
    </location>
</feature>
<comment type="caution">
    <text evidence="2">The sequence shown here is derived from an EMBL/GenBank/DDBJ whole genome shotgun (WGS) entry which is preliminary data.</text>
</comment>
<sequence length="96" mass="11688">MADMLWRYAHRSLRSHMDAQVAWKPRQIVCPARCAPSPQKKITPEPMMMILPKYQKCRYRKMSNFVFKKSLKYQYCYSHFLYFALFILKIVFDEQL</sequence>
<keyword evidence="3" id="KW-1185">Reference proteome</keyword>
<organism evidence="2 3">
    <name type="scientific">Caerostris extrusa</name>
    <name type="common">Bark spider</name>
    <name type="synonym">Caerostris bankana</name>
    <dbReference type="NCBI Taxonomy" id="172846"/>
    <lineage>
        <taxon>Eukaryota</taxon>
        <taxon>Metazoa</taxon>
        <taxon>Ecdysozoa</taxon>
        <taxon>Arthropoda</taxon>
        <taxon>Chelicerata</taxon>
        <taxon>Arachnida</taxon>
        <taxon>Araneae</taxon>
        <taxon>Araneomorphae</taxon>
        <taxon>Entelegynae</taxon>
        <taxon>Araneoidea</taxon>
        <taxon>Araneidae</taxon>
        <taxon>Caerostris</taxon>
    </lineage>
</organism>
<keyword evidence="1" id="KW-1133">Transmembrane helix</keyword>
<dbReference type="AlphaFoldDB" id="A0AAV4N449"/>
<evidence type="ECO:0000313" key="2">
    <source>
        <dbReference type="EMBL" id="GIX78164.1"/>
    </source>
</evidence>
<proteinExistence type="predicted"/>
<dbReference type="EMBL" id="BPLR01020392">
    <property type="protein sequence ID" value="GIX78164.1"/>
    <property type="molecule type" value="Genomic_DNA"/>
</dbReference>
<evidence type="ECO:0000256" key="1">
    <source>
        <dbReference type="SAM" id="Phobius"/>
    </source>
</evidence>
<protein>
    <submittedName>
        <fullName evidence="2">Uncharacterized protein</fullName>
    </submittedName>
</protein>
<gene>
    <name evidence="2" type="ORF">CEXT_693491</name>
</gene>
<evidence type="ECO:0000313" key="3">
    <source>
        <dbReference type="Proteomes" id="UP001054945"/>
    </source>
</evidence>
<dbReference type="Proteomes" id="UP001054945">
    <property type="component" value="Unassembled WGS sequence"/>
</dbReference>
<reference evidence="2 3" key="1">
    <citation type="submission" date="2021-06" db="EMBL/GenBank/DDBJ databases">
        <title>Caerostris extrusa draft genome.</title>
        <authorList>
            <person name="Kono N."/>
            <person name="Arakawa K."/>
        </authorList>
    </citation>
    <scope>NUCLEOTIDE SEQUENCE [LARGE SCALE GENOMIC DNA]</scope>
</reference>
<keyword evidence="1" id="KW-0472">Membrane</keyword>
<accession>A0AAV4N449</accession>